<dbReference type="Proteomes" id="UP000186303">
    <property type="component" value="Chromosome 3"/>
</dbReference>
<sequence length="34" mass="3796">MANTSIDLCEIGFHVFLAKTIIEVTRVFLMVALV</sequence>
<accession>A0A1M8A4W4</accession>
<name>A0A1M8A4W4_MALS4</name>
<dbReference type="AlphaFoldDB" id="A0A1M8A4W4"/>
<gene>
    <name evidence="1" type="ORF">MSYG_1826</name>
</gene>
<dbReference type="VEuPathDB" id="FungiDB:MSYG_1826"/>
<evidence type="ECO:0000313" key="2">
    <source>
        <dbReference type="Proteomes" id="UP000186303"/>
    </source>
</evidence>
<organism evidence="1 2">
    <name type="scientific">Malassezia sympodialis (strain ATCC 42132)</name>
    <name type="common">Atopic eczema-associated yeast</name>
    <dbReference type="NCBI Taxonomy" id="1230383"/>
    <lineage>
        <taxon>Eukaryota</taxon>
        <taxon>Fungi</taxon>
        <taxon>Dikarya</taxon>
        <taxon>Basidiomycota</taxon>
        <taxon>Ustilaginomycotina</taxon>
        <taxon>Malasseziomycetes</taxon>
        <taxon>Malasseziales</taxon>
        <taxon>Malasseziaceae</taxon>
        <taxon>Malassezia</taxon>
    </lineage>
</organism>
<proteinExistence type="predicted"/>
<keyword evidence="2" id="KW-1185">Reference proteome</keyword>
<protein>
    <submittedName>
        <fullName evidence="1">Uncharacterized protein</fullName>
    </submittedName>
</protein>
<evidence type="ECO:0000313" key="1">
    <source>
        <dbReference type="EMBL" id="SHO77486.1"/>
    </source>
</evidence>
<dbReference type="EMBL" id="LT671823">
    <property type="protein sequence ID" value="SHO77486.1"/>
    <property type="molecule type" value="Genomic_DNA"/>
</dbReference>
<reference evidence="2" key="1">
    <citation type="journal article" date="2017" name="Nucleic Acids Res.">
        <title>Proteogenomics produces comprehensive and highly accurate protein-coding gene annotation in a complete genome assembly of Malassezia sympodialis.</title>
        <authorList>
            <person name="Zhu Y."/>
            <person name="Engstroem P.G."/>
            <person name="Tellgren-Roth C."/>
            <person name="Baudo C.D."/>
            <person name="Kennell J.C."/>
            <person name="Sun S."/>
            <person name="Billmyre R.B."/>
            <person name="Schroeder M.S."/>
            <person name="Andersson A."/>
            <person name="Holm T."/>
            <person name="Sigurgeirsson B."/>
            <person name="Wu G."/>
            <person name="Sankaranarayanan S.R."/>
            <person name="Siddharthan R."/>
            <person name="Sanyal K."/>
            <person name="Lundeberg J."/>
            <person name="Nystedt B."/>
            <person name="Boekhout T."/>
            <person name="Dawson T.L. Jr."/>
            <person name="Heitman J."/>
            <person name="Scheynius A."/>
            <person name="Lehtioe J."/>
        </authorList>
    </citation>
    <scope>NUCLEOTIDE SEQUENCE [LARGE SCALE GENOMIC DNA]</scope>
    <source>
        <strain evidence="2">ATCC 42132</strain>
    </source>
</reference>